<dbReference type="AlphaFoldDB" id="A0A2A4JMX2"/>
<proteinExistence type="predicted"/>
<reference evidence="2" key="1">
    <citation type="submission" date="2017-09" db="EMBL/GenBank/DDBJ databases">
        <title>Contemporary evolution of a Lepidopteran species, Heliothis virescens, in response to modern agricultural practices.</title>
        <authorList>
            <person name="Fritz M.L."/>
            <person name="Deyonke A.M."/>
            <person name="Papanicolaou A."/>
            <person name="Micinski S."/>
            <person name="Westbrook J."/>
            <person name="Gould F."/>
        </authorList>
    </citation>
    <scope>NUCLEOTIDE SEQUENCE [LARGE SCALE GENOMIC DNA]</scope>
    <source>
        <strain evidence="2">HvINT-</strain>
        <tissue evidence="2">Whole body</tissue>
    </source>
</reference>
<gene>
    <name evidence="2" type="ORF">B5V51_456</name>
</gene>
<protein>
    <submittedName>
        <fullName evidence="2">Uncharacterized protein</fullName>
    </submittedName>
</protein>
<feature type="region of interest" description="Disordered" evidence="1">
    <location>
        <begin position="629"/>
        <end position="653"/>
    </location>
</feature>
<accession>A0A2A4JMX2</accession>
<feature type="compositionally biased region" description="Basic and acidic residues" evidence="1">
    <location>
        <begin position="588"/>
        <end position="598"/>
    </location>
</feature>
<organism evidence="2">
    <name type="scientific">Heliothis virescens</name>
    <name type="common">Tobacco budworm moth</name>
    <dbReference type="NCBI Taxonomy" id="7102"/>
    <lineage>
        <taxon>Eukaryota</taxon>
        <taxon>Metazoa</taxon>
        <taxon>Ecdysozoa</taxon>
        <taxon>Arthropoda</taxon>
        <taxon>Hexapoda</taxon>
        <taxon>Insecta</taxon>
        <taxon>Pterygota</taxon>
        <taxon>Neoptera</taxon>
        <taxon>Endopterygota</taxon>
        <taxon>Lepidoptera</taxon>
        <taxon>Glossata</taxon>
        <taxon>Ditrysia</taxon>
        <taxon>Noctuoidea</taxon>
        <taxon>Noctuidae</taxon>
        <taxon>Heliothinae</taxon>
        <taxon>Heliothis</taxon>
    </lineage>
</organism>
<evidence type="ECO:0000256" key="1">
    <source>
        <dbReference type="SAM" id="MobiDB-lite"/>
    </source>
</evidence>
<dbReference type="EMBL" id="NWSH01001069">
    <property type="protein sequence ID" value="PCG72783.1"/>
    <property type="molecule type" value="Genomic_DNA"/>
</dbReference>
<feature type="compositionally biased region" description="Acidic residues" evidence="1">
    <location>
        <begin position="637"/>
        <end position="647"/>
    </location>
</feature>
<comment type="caution">
    <text evidence="2">The sequence shown here is derived from an EMBL/GenBank/DDBJ whole genome shotgun (WGS) entry which is preliminary data.</text>
</comment>
<evidence type="ECO:0000313" key="2">
    <source>
        <dbReference type="EMBL" id="PCG72783.1"/>
    </source>
</evidence>
<sequence>MGKSNKKARSDRINALRKQYDAFLEEDKKRKERNEFILGKLDKMRYNNALVPLRHKFQPSKFDTRPVVVDHLGHQLQISPVRDFQPPTLNQNQLIPNMPVKNIDDTYLIQEISKNYILIPKVRSTFTNNYIRNEIPKQSTEELQLRSDQDTIPVKDFNPTSSESTDWKSKYEILNILKKEENDKQGNSTTNVAAASDHSVHPDSVLVNKQEPNIATHYDSHLNTGLSDDTSINGVDQFPEKHLPADPVHHDFLHGNEYIQNTNIGANLVQNASREYNKVLELNHDQTGATGYELQNITYNSSDARNVDMPEEHTIYSRQSESDENVTSTVLNVPSGQRFDITSENIDVKDEIPDAFESLKIHDQSEPAEKDDSEKVFYENDEVGPSLVLNTHAPVQEINFNSPPVMDVTDPVLGHETATEISYDQEFKHSNEMQMKTDANVVPEEQINPNTNTMEQADPVMDQPGPLIEQPELVIQESEAVTEHIEDQMNITESIEDFEAEQREMFYSEQSNENYANLQSEEATPYDYSQNEYSQNQEYVYGDMDPAAIYAELNEETLTEKYDPIYEQQYTEVDEEAEYEQNLQQYEEPSKDTNKLDPEYQMLQYEQEYEGQGTIEQTLDAEDKFAVQPHDTHDEIQPEVELEEEPAENIQAS</sequence>
<feature type="region of interest" description="Disordered" evidence="1">
    <location>
        <begin position="576"/>
        <end position="600"/>
    </location>
</feature>
<name>A0A2A4JMX2_HELVI</name>